<dbReference type="EMBL" id="CP046244">
    <property type="protein sequence ID" value="QGP92226.1"/>
    <property type="molecule type" value="Genomic_DNA"/>
</dbReference>
<proteinExistence type="inferred from homology"/>
<evidence type="ECO:0000256" key="9">
    <source>
        <dbReference type="ARBA" id="ARBA00022833"/>
    </source>
</evidence>
<dbReference type="RefSeq" id="WP_156272874.1">
    <property type="nucleotide sequence ID" value="NZ_CP046244.1"/>
</dbReference>
<evidence type="ECO:0000256" key="2">
    <source>
        <dbReference type="ARBA" id="ARBA00022490"/>
    </source>
</evidence>
<dbReference type="CDD" id="cd03270">
    <property type="entry name" value="ABC_UvrA_I"/>
    <property type="match status" value="1"/>
</dbReference>
<keyword evidence="7 17" id="KW-0228">DNA excision</keyword>
<evidence type="ECO:0000256" key="1">
    <source>
        <dbReference type="ARBA" id="ARBA00004496"/>
    </source>
</evidence>
<evidence type="ECO:0000256" key="4">
    <source>
        <dbReference type="ARBA" id="ARBA00022737"/>
    </source>
</evidence>
<dbReference type="FunFam" id="1.20.1580.10:FF:000002">
    <property type="entry name" value="UvrABC system protein A"/>
    <property type="match status" value="1"/>
</dbReference>
<dbReference type="GO" id="GO:0008270">
    <property type="term" value="F:zinc ion binding"/>
    <property type="evidence" value="ECO:0007669"/>
    <property type="project" value="UniProtKB-UniRule"/>
</dbReference>
<evidence type="ECO:0000256" key="18">
    <source>
        <dbReference type="SAM" id="MobiDB-lite"/>
    </source>
</evidence>
<dbReference type="Gene3D" id="3.30.1490.20">
    <property type="entry name" value="ATP-grasp fold, A domain"/>
    <property type="match status" value="1"/>
</dbReference>
<keyword evidence="4 17" id="KW-0677">Repeat</keyword>
<evidence type="ECO:0000256" key="3">
    <source>
        <dbReference type="ARBA" id="ARBA00022723"/>
    </source>
</evidence>
<dbReference type="Proteomes" id="UP000425916">
    <property type="component" value="Chromosome"/>
</dbReference>
<evidence type="ECO:0000256" key="14">
    <source>
        <dbReference type="ARBA" id="ARBA00038000"/>
    </source>
</evidence>
<keyword evidence="3 17" id="KW-0479">Metal-binding</keyword>
<feature type="domain" description="ABC transporter" evidence="19">
    <location>
        <begin position="604"/>
        <end position="934"/>
    </location>
</feature>
<dbReference type="Pfam" id="PF17760">
    <property type="entry name" value="UvrA_inter"/>
    <property type="match status" value="1"/>
</dbReference>
<keyword evidence="8 17" id="KW-0863">Zinc-finger</keyword>
<dbReference type="PANTHER" id="PTHR43152">
    <property type="entry name" value="UVRABC SYSTEM PROTEIN A"/>
    <property type="match status" value="1"/>
</dbReference>
<evidence type="ECO:0000259" key="19">
    <source>
        <dbReference type="PROSITE" id="PS50893"/>
    </source>
</evidence>
<evidence type="ECO:0000256" key="5">
    <source>
        <dbReference type="ARBA" id="ARBA00022741"/>
    </source>
</evidence>
<dbReference type="InterPro" id="IPR003593">
    <property type="entry name" value="AAA+_ATPase"/>
</dbReference>
<keyword evidence="17" id="KW-0742">SOS response</keyword>
<dbReference type="GO" id="GO:0006289">
    <property type="term" value="P:nucleotide-excision repair"/>
    <property type="evidence" value="ECO:0007669"/>
    <property type="project" value="UniProtKB-UniRule"/>
</dbReference>
<keyword evidence="9 17" id="KW-0862">Zinc</keyword>
<keyword evidence="12 17" id="KW-0238">DNA-binding</keyword>
<evidence type="ECO:0000256" key="15">
    <source>
        <dbReference type="ARBA" id="ARBA00039316"/>
    </source>
</evidence>
<dbReference type="PROSITE" id="PS00211">
    <property type="entry name" value="ABC_TRANSPORTER_1"/>
    <property type="match status" value="2"/>
</dbReference>
<dbReference type="PROSITE" id="PS50893">
    <property type="entry name" value="ABC_TRANSPORTER_2"/>
    <property type="match status" value="2"/>
</dbReference>
<reference evidence="20 21" key="1">
    <citation type="submission" date="2019-11" db="EMBL/GenBank/DDBJ databases">
        <title>Genome sequence of Moorella glycerini DSM11254.</title>
        <authorList>
            <person name="Poehlein A."/>
            <person name="Boeer T."/>
            <person name="Daniel R."/>
        </authorList>
    </citation>
    <scope>NUCLEOTIDE SEQUENCE [LARGE SCALE GENOMIC DNA]</scope>
    <source>
        <strain evidence="20 21">DSM 11254</strain>
    </source>
</reference>
<organism evidence="20 21">
    <name type="scientific">Neomoorella glycerini</name>
    <dbReference type="NCBI Taxonomy" id="55779"/>
    <lineage>
        <taxon>Bacteria</taxon>
        <taxon>Bacillati</taxon>
        <taxon>Bacillota</taxon>
        <taxon>Clostridia</taxon>
        <taxon>Neomoorellales</taxon>
        <taxon>Neomoorellaceae</taxon>
        <taxon>Neomoorella</taxon>
    </lineage>
</organism>
<evidence type="ECO:0000256" key="7">
    <source>
        <dbReference type="ARBA" id="ARBA00022769"/>
    </source>
</evidence>
<sequence length="971" mass="106725">MATDKIVIQGARAHNLKNINVTIPRDKLVVITGLSGSGKSSLAFDTIYAEGQRRYVESLSSYARQFLGQMDKPDVDVIEGLSPAISIDQKTASHNPRSTVGTVTEIYDYLRLLFAHIGRAHCPRCGRPITPQTVSQMVDRLLAYPEGTRFQVMAPIVRGRKGEYRNVLEEIRKEGYVRVRVDGEIRETSENINLAKNKKHTIEVIVDRLQVRPGVAGRLAESLETALKLAGGIVLIDIVGQEELLLSEKFACIECGVSLPEITPRLFSFNNPYGACPACTGLGVTMKVDTDLVIPDRDLTLREGAIAPWSRSNNGYQQILECLAEHYGFSLDVPVRELKPEHLQVILYGSGQERIKFRYTNRFGDRRTYEAPFEGVIPNLERRYQETQSEWARAEIENYMSQQPCPACKGARLKQEALAVRVGGLNICEVAALNVRAAAGFLRNLTLSEREEIIARQILKEIQARLQFLLDVGLDYLTLDRAAATLSGGEAQRIRLATQIGSQLMGVLYILDEPSIGLHQRDNARLIATLKRLRDLGNTVIVVEHDEDTMRAADYIIDIGPGAGEQGGRVVAAGTPAEVMANPRSLTGQYLSGRRRIPVPARRRRPGDKWLTVKGAREHNLKNIDVSFPLGLFIGITGVSGSGKSTLVNEILYRALAQRLNGARTNPGAFAAITGTEHLDKVIEVDQSPIGRTPRSNPATYTGVFDDIRALFAATPEARTRGYKPGRFSFNVKGGRCEACGGDGIIKIEMHFLPDVYVPCEVCQGKRYNRETLAIKYKGKSIADVLAMTVDEAAEFFAAIPRLHRRLATLQDVGLGYITLGQPATTLSGGEAQRVKLAAELARRSTGRTMYILDEPTTGLHMADIERLLNVLQRLVDAGNTVVVIEHNLDVIKSVDYIIDLGPEGGEGGGRVVAAGTPEEVCRVAESYTGQFLAPVLERDKERQAGRDLEGSPEYGPPAGHQDLPRVVGQE</sequence>
<feature type="binding site" evidence="17">
    <location>
        <begin position="638"/>
        <end position="645"/>
    </location>
    <ligand>
        <name>ATP</name>
        <dbReference type="ChEBI" id="CHEBI:30616"/>
    </ligand>
</feature>
<dbReference type="GO" id="GO:0005737">
    <property type="term" value="C:cytoplasm"/>
    <property type="evidence" value="ECO:0007669"/>
    <property type="project" value="UniProtKB-SubCell"/>
</dbReference>
<dbReference type="GO" id="GO:0003677">
    <property type="term" value="F:DNA binding"/>
    <property type="evidence" value="ECO:0007669"/>
    <property type="project" value="UniProtKB-UniRule"/>
</dbReference>
<dbReference type="InterPro" id="IPR017871">
    <property type="entry name" value="ABC_transporter-like_CS"/>
</dbReference>
<evidence type="ECO:0000256" key="8">
    <source>
        <dbReference type="ARBA" id="ARBA00022771"/>
    </source>
</evidence>
<feature type="binding site" evidence="17">
    <location>
        <begin position="33"/>
        <end position="40"/>
    </location>
    <ligand>
        <name>ATP</name>
        <dbReference type="ChEBI" id="CHEBI:30616"/>
    </ligand>
</feature>
<dbReference type="CDD" id="cd03271">
    <property type="entry name" value="ABC_UvrA_II"/>
    <property type="match status" value="1"/>
</dbReference>
<protein>
    <recommendedName>
        <fullName evidence="15 17">UvrABC system protein A</fullName>
        <shortName evidence="17">UvrA protein</shortName>
    </recommendedName>
    <alternativeName>
        <fullName evidence="16 17">Excinuclease ABC subunit A</fullName>
    </alternativeName>
</protein>
<dbReference type="InterPro" id="IPR004602">
    <property type="entry name" value="UvrA"/>
</dbReference>
<comment type="function">
    <text evidence="17">The UvrABC repair system catalyzes the recognition and processing of DNA lesions. UvrA is an ATPase and a DNA-binding protein. A damage recognition complex composed of 2 UvrA and 2 UvrB subunits scans DNA for abnormalities. When the presence of a lesion has been verified by UvrB, the UvrA molecules dissociate.</text>
</comment>
<dbReference type="Gene3D" id="1.20.1580.10">
    <property type="entry name" value="ABC transporter ATPase like domain"/>
    <property type="match status" value="2"/>
</dbReference>
<evidence type="ECO:0000256" key="12">
    <source>
        <dbReference type="ARBA" id="ARBA00023125"/>
    </source>
</evidence>
<evidence type="ECO:0000313" key="21">
    <source>
        <dbReference type="Proteomes" id="UP000425916"/>
    </source>
</evidence>
<evidence type="ECO:0000256" key="10">
    <source>
        <dbReference type="ARBA" id="ARBA00022840"/>
    </source>
</evidence>
<dbReference type="Pfam" id="PF17755">
    <property type="entry name" value="UvrA_DNA-bind"/>
    <property type="match status" value="1"/>
</dbReference>
<feature type="domain" description="ABC transporter" evidence="19">
    <location>
        <begin position="279"/>
        <end position="586"/>
    </location>
</feature>
<dbReference type="AlphaFoldDB" id="A0A6I5ZR75"/>
<feature type="region of interest" description="Disordered" evidence="18">
    <location>
        <begin position="935"/>
        <end position="971"/>
    </location>
</feature>
<dbReference type="SUPFAM" id="SSF52540">
    <property type="entry name" value="P-loop containing nucleoside triphosphate hydrolases"/>
    <property type="match status" value="2"/>
</dbReference>
<comment type="subcellular location">
    <subcellularLocation>
        <location evidence="1 17">Cytoplasm</location>
    </subcellularLocation>
</comment>
<dbReference type="InterPro" id="IPR041102">
    <property type="entry name" value="UvrA_inter"/>
</dbReference>
<dbReference type="OrthoDB" id="9809851at2"/>
<keyword evidence="13 17" id="KW-0234">DNA repair</keyword>
<keyword evidence="2 17" id="KW-0963">Cytoplasm</keyword>
<dbReference type="GO" id="GO:0009381">
    <property type="term" value="F:excinuclease ABC activity"/>
    <property type="evidence" value="ECO:0007669"/>
    <property type="project" value="UniProtKB-UniRule"/>
</dbReference>
<evidence type="ECO:0000256" key="6">
    <source>
        <dbReference type="ARBA" id="ARBA00022763"/>
    </source>
</evidence>
<keyword evidence="21" id="KW-1185">Reference proteome</keyword>
<dbReference type="SMART" id="SM00382">
    <property type="entry name" value="AAA"/>
    <property type="match status" value="2"/>
</dbReference>
<evidence type="ECO:0000256" key="16">
    <source>
        <dbReference type="ARBA" id="ARBA00042156"/>
    </source>
</evidence>
<gene>
    <name evidence="17 20" type="primary">uvrA</name>
    <name evidence="20" type="ORF">MGLY_15920</name>
</gene>
<keyword evidence="6 17" id="KW-0227">DNA damage</keyword>
<evidence type="ECO:0000313" key="20">
    <source>
        <dbReference type="EMBL" id="QGP92226.1"/>
    </source>
</evidence>
<keyword evidence="10 17" id="KW-0067">ATP-binding</keyword>
<dbReference type="InterPro" id="IPR041552">
    <property type="entry name" value="UvrA_DNA-bd"/>
</dbReference>
<dbReference type="GO" id="GO:0009380">
    <property type="term" value="C:excinuclease repair complex"/>
    <property type="evidence" value="ECO:0007669"/>
    <property type="project" value="InterPro"/>
</dbReference>
<evidence type="ECO:0000256" key="13">
    <source>
        <dbReference type="ARBA" id="ARBA00023204"/>
    </source>
</evidence>
<feature type="zinc finger region" description="C4-type" evidence="17">
    <location>
        <begin position="252"/>
        <end position="279"/>
    </location>
</feature>
<evidence type="ECO:0000256" key="11">
    <source>
        <dbReference type="ARBA" id="ARBA00022881"/>
    </source>
</evidence>
<dbReference type="Gene3D" id="1.10.8.280">
    <property type="entry name" value="ABC transporter ATPase domain-like"/>
    <property type="match status" value="1"/>
</dbReference>
<keyword evidence="5 17" id="KW-0547">Nucleotide-binding</keyword>
<accession>A0A6I5ZR75</accession>
<dbReference type="NCBIfam" id="TIGR00630">
    <property type="entry name" value="uvra"/>
    <property type="match status" value="1"/>
</dbReference>
<dbReference type="GO" id="GO:0016887">
    <property type="term" value="F:ATP hydrolysis activity"/>
    <property type="evidence" value="ECO:0007669"/>
    <property type="project" value="InterPro"/>
</dbReference>
<dbReference type="HAMAP" id="MF_00205">
    <property type="entry name" value="UvrA"/>
    <property type="match status" value="1"/>
</dbReference>
<dbReference type="InterPro" id="IPR013815">
    <property type="entry name" value="ATP_grasp_subdomain_1"/>
</dbReference>
<dbReference type="InterPro" id="IPR027417">
    <property type="entry name" value="P-loop_NTPase"/>
</dbReference>
<name>A0A6I5ZR75_9FIRM</name>
<comment type="subunit">
    <text evidence="17">Forms a heterotetramer with UvrB during the search for lesions.</text>
</comment>
<dbReference type="GO" id="GO:0009432">
    <property type="term" value="P:SOS response"/>
    <property type="evidence" value="ECO:0007669"/>
    <property type="project" value="UniProtKB-UniRule"/>
</dbReference>
<dbReference type="GO" id="GO:0005524">
    <property type="term" value="F:ATP binding"/>
    <property type="evidence" value="ECO:0007669"/>
    <property type="project" value="UniProtKB-UniRule"/>
</dbReference>
<feature type="compositionally biased region" description="Basic and acidic residues" evidence="18">
    <location>
        <begin position="937"/>
        <end position="950"/>
    </location>
</feature>
<keyword evidence="11 17" id="KW-0267">Excision nuclease</keyword>
<dbReference type="Gene3D" id="3.40.50.300">
    <property type="entry name" value="P-loop containing nucleotide triphosphate hydrolases"/>
    <property type="match status" value="2"/>
</dbReference>
<dbReference type="InterPro" id="IPR003439">
    <property type="entry name" value="ABC_transporter-like_ATP-bd"/>
</dbReference>
<dbReference type="NCBIfam" id="NF001503">
    <property type="entry name" value="PRK00349.1"/>
    <property type="match status" value="1"/>
</dbReference>
<dbReference type="PANTHER" id="PTHR43152:SF3">
    <property type="entry name" value="UVRABC SYSTEM PROTEIN A"/>
    <property type="match status" value="1"/>
</dbReference>
<comment type="similarity">
    <text evidence="14 17">Belongs to the ABC transporter superfamily. UvrA family.</text>
</comment>
<feature type="zinc finger region" description="C4-type" evidence="17">
    <location>
        <begin position="737"/>
        <end position="763"/>
    </location>
</feature>
<evidence type="ECO:0000256" key="17">
    <source>
        <dbReference type="HAMAP-Rule" id="MF_00205"/>
    </source>
</evidence>